<dbReference type="Gene3D" id="3.20.170.20">
    <property type="entry name" value="Protein of unknown function DUF952"/>
    <property type="match status" value="1"/>
</dbReference>
<reference evidence="1 2" key="1">
    <citation type="submission" date="2020-08" db="EMBL/GenBank/DDBJ databases">
        <title>Genomic Encyclopedia of Type Strains, Phase IV (KMG-IV): sequencing the most valuable type-strain genomes for metagenomic binning, comparative biology and taxonomic classification.</title>
        <authorList>
            <person name="Goeker M."/>
        </authorList>
    </citation>
    <scope>NUCLEOTIDE SEQUENCE [LARGE SCALE GENOMIC DNA]</scope>
    <source>
        <strain evidence="1 2">DSM 102850</strain>
    </source>
</reference>
<dbReference type="InterPro" id="IPR009297">
    <property type="entry name" value="DUF952"/>
</dbReference>
<comment type="caution">
    <text evidence="1">The sequence shown here is derived from an EMBL/GenBank/DDBJ whole genome shotgun (WGS) entry which is preliminary data.</text>
</comment>
<keyword evidence="2" id="KW-1185">Reference proteome</keyword>
<dbReference type="Pfam" id="PF06108">
    <property type="entry name" value="DUF952"/>
    <property type="match status" value="1"/>
</dbReference>
<dbReference type="PANTHER" id="PTHR34129:SF1">
    <property type="entry name" value="DUF952 DOMAIN-CONTAINING PROTEIN"/>
    <property type="match status" value="1"/>
</dbReference>
<name>A0A840I1R0_9PROT</name>
<organism evidence="1 2">
    <name type="scientific">Parvularcula dongshanensis</name>
    <dbReference type="NCBI Taxonomy" id="1173995"/>
    <lineage>
        <taxon>Bacteria</taxon>
        <taxon>Pseudomonadati</taxon>
        <taxon>Pseudomonadota</taxon>
        <taxon>Alphaproteobacteria</taxon>
        <taxon>Parvularculales</taxon>
        <taxon>Parvularculaceae</taxon>
        <taxon>Parvularcula</taxon>
    </lineage>
</organism>
<dbReference type="AlphaFoldDB" id="A0A840I1R0"/>
<protein>
    <submittedName>
        <fullName evidence="1">Uncharacterized protein (DUF952 family)</fullName>
    </submittedName>
</protein>
<evidence type="ECO:0000313" key="2">
    <source>
        <dbReference type="Proteomes" id="UP000563524"/>
    </source>
</evidence>
<dbReference type="RefSeq" id="WP_183815809.1">
    <property type="nucleotide sequence ID" value="NZ_JACHOB010000001.1"/>
</dbReference>
<dbReference type="EMBL" id="JACHOB010000001">
    <property type="protein sequence ID" value="MBB4658182.1"/>
    <property type="molecule type" value="Genomic_DNA"/>
</dbReference>
<dbReference type="PANTHER" id="PTHR34129">
    <property type="entry name" value="BLR1139 PROTEIN"/>
    <property type="match status" value="1"/>
</dbReference>
<accession>A0A840I1R0</accession>
<gene>
    <name evidence="1" type="ORF">GGQ59_000682</name>
</gene>
<evidence type="ECO:0000313" key="1">
    <source>
        <dbReference type="EMBL" id="MBB4658182.1"/>
    </source>
</evidence>
<dbReference type="SUPFAM" id="SSF56399">
    <property type="entry name" value="ADP-ribosylation"/>
    <property type="match status" value="1"/>
</dbReference>
<dbReference type="Proteomes" id="UP000563524">
    <property type="component" value="Unassembled WGS sequence"/>
</dbReference>
<proteinExistence type="predicted"/>
<sequence>MSEFERGFVYRLTSEEGWRTAKETGTLPWNADDERDGFFHLSGPEQVQDTARRHYGEELGLLALGIPEKALKAKLKREANDSGEAFPHYYGKVQAKHVDHLLRLTRGMAGSYMVVARLEP</sequence>